<gene>
    <name evidence="8" type="primary">rmlD</name>
    <name evidence="8" type="ORF">GCM10007860_09660</name>
</gene>
<dbReference type="InterPro" id="IPR036291">
    <property type="entry name" value="NAD(P)-bd_dom_sf"/>
</dbReference>
<comment type="cofactor">
    <cofactor evidence="6">
        <name>Mg(2+)</name>
        <dbReference type="ChEBI" id="CHEBI:18420"/>
    </cofactor>
    <text evidence="6">Binds 1 Mg(2+) ion per monomer.</text>
</comment>
<dbReference type="EC" id="1.1.1.133" evidence="3 6"/>
<dbReference type="Gene3D" id="3.90.25.10">
    <property type="entry name" value="UDP-galactose 4-epimerase, domain 1"/>
    <property type="match status" value="1"/>
</dbReference>
<evidence type="ECO:0000256" key="3">
    <source>
        <dbReference type="ARBA" id="ARBA00012929"/>
    </source>
</evidence>
<keyword evidence="9" id="KW-1185">Reference proteome</keyword>
<evidence type="ECO:0000259" key="7">
    <source>
        <dbReference type="Pfam" id="PF04321"/>
    </source>
</evidence>
<evidence type="ECO:0000256" key="5">
    <source>
        <dbReference type="ARBA" id="ARBA00048200"/>
    </source>
</evidence>
<keyword evidence="6" id="KW-0560">Oxidoreductase</keyword>
<proteinExistence type="inferred from homology"/>
<evidence type="ECO:0000313" key="9">
    <source>
        <dbReference type="Proteomes" id="UP001156836"/>
    </source>
</evidence>
<comment type="pathway">
    <text evidence="1 6">Carbohydrate biosynthesis; dTDP-L-rhamnose biosynthesis.</text>
</comment>
<evidence type="ECO:0000256" key="6">
    <source>
        <dbReference type="RuleBase" id="RU364082"/>
    </source>
</evidence>
<comment type="similarity">
    <text evidence="2 6">Belongs to the dTDP-4-dehydrorhamnose reductase family.</text>
</comment>
<dbReference type="InterPro" id="IPR005913">
    <property type="entry name" value="dTDP_dehydrorham_reduct"/>
</dbReference>
<evidence type="ECO:0000256" key="2">
    <source>
        <dbReference type="ARBA" id="ARBA00010944"/>
    </source>
</evidence>
<dbReference type="CDD" id="cd05254">
    <property type="entry name" value="dTDP_HR_like_SDR_e"/>
    <property type="match status" value="1"/>
</dbReference>
<reference evidence="9" key="1">
    <citation type="journal article" date="2019" name="Int. J. Syst. Evol. Microbiol.">
        <title>The Global Catalogue of Microorganisms (GCM) 10K type strain sequencing project: providing services to taxonomists for standard genome sequencing and annotation.</title>
        <authorList>
            <consortium name="The Broad Institute Genomics Platform"/>
            <consortium name="The Broad Institute Genome Sequencing Center for Infectious Disease"/>
            <person name="Wu L."/>
            <person name="Ma J."/>
        </authorList>
    </citation>
    <scope>NUCLEOTIDE SEQUENCE [LARGE SCALE GENOMIC DNA]</scope>
    <source>
        <strain evidence="9">NBRC 104970</strain>
    </source>
</reference>
<feature type="domain" description="RmlD-like substrate binding" evidence="7">
    <location>
        <begin position="5"/>
        <end position="297"/>
    </location>
</feature>
<sequence length="304" mass="33436">MRLPTILLTGKHGQVGFELQRSLSVVGRVVAVDRDDCDLTDQAAIAQLLKYVGPDVIINPAAHTAVDRAESEIELATQINVHAPTTMAHWATVNKALLIHYSTDYVFDGKKDGWYSEESPPNPQSIYGKTKLAGENAIRASGCQHLILRTSWVYGAHGSNFLKTMLRLMKEREVLSVVADQIGCPTNAELLADITAQLVAQYWQSDDRSAFAFGTYHAVATGETTWYEYAKTINQLASQMGWSLKATSDKIRPIPASAFPAQAPRPLNSRLDTNKLQTTFNIALPTWQQGVAQVLTLLRAGVQE</sequence>
<dbReference type="NCBIfam" id="NF007440">
    <property type="entry name" value="PRK09987.1"/>
    <property type="match status" value="1"/>
</dbReference>
<dbReference type="EMBL" id="BSOZ01000009">
    <property type="protein sequence ID" value="GLS03821.1"/>
    <property type="molecule type" value="Genomic_DNA"/>
</dbReference>
<comment type="caution">
    <text evidence="8">The sequence shown here is derived from an EMBL/GenBank/DDBJ whole genome shotgun (WGS) entry which is preliminary data.</text>
</comment>
<protein>
    <recommendedName>
        <fullName evidence="4 6">dTDP-4-dehydrorhamnose reductase</fullName>
        <ecNumber evidence="3 6">1.1.1.133</ecNumber>
    </recommendedName>
</protein>
<evidence type="ECO:0000256" key="4">
    <source>
        <dbReference type="ARBA" id="ARBA00017099"/>
    </source>
</evidence>
<evidence type="ECO:0000256" key="1">
    <source>
        <dbReference type="ARBA" id="ARBA00004781"/>
    </source>
</evidence>
<dbReference type="Gene3D" id="3.40.50.720">
    <property type="entry name" value="NAD(P)-binding Rossmann-like Domain"/>
    <property type="match status" value="1"/>
</dbReference>
<dbReference type="PANTHER" id="PTHR10491">
    <property type="entry name" value="DTDP-4-DEHYDRORHAMNOSE REDUCTASE"/>
    <property type="match status" value="1"/>
</dbReference>
<dbReference type="SUPFAM" id="SSF51735">
    <property type="entry name" value="NAD(P)-binding Rossmann-fold domains"/>
    <property type="match status" value="1"/>
</dbReference>
<dbReference type="Proteomes" id="UP001156836">
    <property type="component" value="Unassembled WGS sequence"/>
</dbReference>
<organism evidence="8 9">
    <name type="scientific">Chitiniphilus shinanonensis</name>
    <dbReference type="NCBI Taxonomy" id="553088"/>
    <lineage>
        <taxon>Bacteria</taxon>
        <taxon>Pseudomonadati</taxon>
        <taxon>Pseudomonadota</taxon>
        <taxon>Betaproteobacteria</taxon>
        <taxon>Neisseriales</taxon>
        <taxon>Chitinibacteraceae</taxon>
        <taxon>Chitiniphilus</taxon>
    </lineage>
</organism>
<accession>A0ABQ6BTD8</accession>
<dbReference type="PANTHER" id="PTHR10491:SF4">
    <property type="entry name" value="METHIONINE ADENOSYLTRANSFERASE 2 SUBUNIT BETA"/>
    <property type="match status" value="1"/>
</dbReference>
<name>A0ABQ6BTD8_9NEIS</name>
<dbReference type="Pfam" id="PF04321">
    <property type="entry name" value="RmlD_sub_bind"/>
    <property type="match status" value="1"/>
</dbReference>
<dbReference type="NCBIfam" id="TIGR01214">
    <property type="entry name" value="rmlD"/>
    <property type="match status" value="1"/>
</dbReference>
<evidence type="ECO:0000313" key="8">
    <source>
        <dbReference type="EMBL" id="GLS03821.1"/>
    </source>
</evidence>
<comment type="catalytic activity">
    <reaction evidence="5 6">
        <text>dTDP-beta-L-rhamnose + NADP(+) = dTDP-4-dehydro-beta-L-rhamnose + NADPH + H(+)</text>
        <dbReference type="Rhea" id="RHEA:21796"/>
        <dbReference type="ChEBI" id="CHEBI:15378"/>
        <dbReference type="ChEBI" id="CHEBI:57510"/>
        <dbReference type="ChEBI" id="CHEBI:57783"/>
        <dbReference type="ChEBI" id="CHEBI:58349"/>
        <dbReference type="ChEBI" id="CHEBI:62830"/>
        <dbReference type="EC" id="1.1.1.133"/>
    </reaction>
</comment>
<dbReference type="InterPro" id="IPR029903">
    <property type="entry name" value="RmlD-like-bd"/>
</dbReference>
<comment type="function">
    <text evidence="6">Catalyzes the reduction of dTDP-6-deoxy-L-lyxo-4-hexulose to yield dTDP-L-rhamnose.</text>
</comment>
<keyword evidence="6" id="KW-0521">NADP</keyword>